<keyword evidence="4" id="KW-0145">Chemotaxis</keyword>
<dbReference type="Proteomes" id="UP000218731">
    <property type="component" value="Plasmid pKF715A"/>
</dbReference>
<accession>A0A1L7NNJ6</accession>
<protein>
    <recommendedName>
        <fullName evidence="2">protein-glutamate methylesterase</fullName>
        <ecNumber evidence="2">3.1.1.61</ecNumber>
    </recommendedName>
</protein>
<dbReference type="GO" id="GO:0005737">
    <property type="term" value="C:cytoplasm"/>
    <property type="evidence" value="ECO:0007669"/>
    <property type="project" value="InterPro"/>
</dbReference>
<sequence>MRIGIASKNGTQAGIMAELLQPIAGEVTVFDEAAIDGGSFMQSNAHVMIIDYSVDSIMEKECVMDMITRDEPKVILTEKQLYPLAHDERLAWRKKIINEIMRVLPDLASELNNSKETGSVHDVWVIGSSSGGPDALNTFLSALPRLPISLIIAQHIGSDSGSVSLQKVLSSRQDRWAIEIGGDGVPLQPGHAYIVPRDSVMSIEGIRMTTRPFQLPNQPSPSINATLRSVRRTSTGGVGVIILTGLGDDGTAALKEIKHKTIMVLAQEADECAARSMPDSARQAGVVDESHTAVGLAKRLAKCYGVGVV</sequence>
<dbReference type="InterPro" id="IPR000673">
    <property type="entry name" value="Sig_transdc_resp-reg_Me-estase"/>
</dbReference>
<dbReference type="PANTHER" id="PTHR42872:SF6">
    <property type="entry name" value="PROTEIN-GLUTAMATE METHYLESTERASE_PROTEIN-GLUTAMINE GLUTAMINASE"/>
    <property type="match status" value="1"/>
</dbReference>
<evidence type="ECO:0000259" key="5">
    <source>
        <dbReference type="PROSITE" id="PS50122"/>
    </source>
</evidence>
<name>A0A1L7NNJ6_PSEPU</name>
<keyword evidence="6" id="KW-0614">Plasmid</keyword>
<feature type="active site" evidence="4">
    <location>
        <position position="249"/>
    </location>
</feature>
<feature type="active site" evidence="4">
    <location>
        <position position="155"/>
    </location>
</feature>
<keyword evidence="1 4" id="KW-0378">Hydrolase</keyword>
<dbReference type="EC" id="3.1.1.61" evidence="2"/>
<dbReference type="PANTHER" id="PTHR42872">
    <property type="entry name" value="PROTEIN-GLUTAMATE METHYLESTERASE/PROTEIN-GLUTAMINE GLUTAMINASE"/>
    <property type="match status" value="1"/>
</dbReference>
<feature type="domain" description="CheB-type methylesterase" evidence="5">
    <location>
        <begin position="117"/>
        <end position="307"/>
    </location>
</feature>
<organism evidence="6 7">
    <name type="scientific">Pseudomonas putida</name>
    <name type="common">Arthrobacter siderocapsulatus</name>
    <dbReference type="NCBI Taxonomy" id="303"/>
    <lineage>
        <taxon>Bacteria</taxon>
        <taxon>Pseudomonadati</taxon>
        <taxon>Pseudomonadota</taxon>
        <taxon>Gammaproteobacteria</taxon>
        <taxon>Pseudomonadales</taxon>
        <taxon>Pseudomonadaceae</taxon>
        <taxon>Pseudomonas</taxon>
    </lineage>
</organism>
<geneLocation type="plasmid" evidence="7">
    <name>pkf715a dna</name>
</geneLocation>
<evidence type="ECO:0000256" key="3">
    <source>
        <dbReference type="ARBA" id="ARBA00048267"/>
    </source>
</evidence>
<evidence type="ECO:0000256" key="4">
    <source>
        <dbReference type="PROSITE-ProRule" id="PRU00050"/>
    </source>
</evidence>
<dbReference type="Gene3D" id="3.40.50.180">
    <property type="entry name" value="Methylesterase CheB, C-terminal domain"/>
    <property type="match status" value="1"/>
</dbReference>
<dbReference type="InterPro" id="IPR035909">
    <property type="entry name" value="CheB_C"/>
</dbReference>
<evidence type="ECO:0000313" key="7">
    <source>
        <dbReference type="Proteomes" id="UP000218731"/>
    </source>
</evidence>
<dbReference type="PROSITE" id="PS50122">
    <property type="entry name" value="CHEB"/>
    <property type="match status" value="1"/>
</dbReference>
<dbReference type="GO" id="GO:0006935">
    <property type="term" value="P:chemotaxis"/>
    <property type="evidence" value="ECO:0007669"/>
    <property type="project" value="UniProtKB-UniRule"/>
</dbReference>
<evidence type="ECO:0000256" key="1">
    <source>
        <dbReference type="ARBA" id="ARBA00022801"/>
    </source>
</evidence>
<dbReference type="AlphaFoldDB" id="A0A1L7NNJ6"/>
<gene>
    <name evidence="6" type="ORF">KF715C_pA5410</name>
</gene>
<evidence type="ECO:0000256" key="2">
    <source>
        <dbReference type="ARBA" id="ARBA00039140"/>
    </source>
</evidence>
<reference evidence="6 7" key="1">
    <citation type="submission" date="2015-11" db="EMBL/GenBank/DDBJ databases">
        <title>Complete genome sequencing of a biphenyl-degrading bacterium, Pseudomonas putida KF715 (=NBRC110667).</title>
        <authorList>
            <person name="Suenaga H."/>
            <person name="Fujihara N."/>
            <person name="Watanabe T."/>
            <person name="Hirose J."/>
            <person name="Kimura N."/>
            <person name="Yamazoe A."/>
            <person name="Hosoyama A."/>
            <person name="Shimodaira J."/>
            <person name="Furukawa K."/>
        </authorList>
    </citation>
    <scope>NUCLEOTIDE SEQUENCE [LARGE SCALE GENOMIC DNA]</scope>
    <source>
        <strain evidence="6 7">KF715</strain>
        <plasmid evidence="7">Plasmid pkf715a dna</plasmid>
    </source>
</reference>
<feature type="active site" evidence="4">
    <location>
        <position position="129"/>
    </location>
</feature>
<dbReference type="GO" id="GO:0000156">
    <property type="term" value="F:phosphorelay response regulator activity"/>
    <property type="evidence" value="ECO:0007669"/>
    <property type="project" value="InterPro"/>
</dbReference>
<dbReference type="GO" id="GO:0008984">
    <property type="term" value="F:protein-glutamate methylesterase activity"/>
    <property type="evidence" value="ECO:0007669"/>
    <property type="project" value="UniProtKB-EC"/>
</dbReference>
<proteinExistence type="predicted"/>
<dbReference type="Pfam" id="PF01339">
    <property type="entry name" value="CheB_methylest"/>
    <property type="match status" value="1"/>
</dbReference>
<dbReference type="SUPFAM" id="SSF52738">
    <property type="entry name" value="Methylesterase CheB, C-terminal domain"/>
    <property type="match status" value="1"/>
</dbReference>
<comment type="catalytic activity">
    <reaction evidence="3">
        <text>[protein]-L-glutamate 5-O-methyl ester + H2O = L-glutamyl-[protein] + methanol + H(+)</text>
        <dbReference type="Rhea" id="RHEA:23236"/>
        <dbReference type="Rhea" id="RHEA-COMP:10208"/>
        <dbReference type="Rhea" id="RHEA-COMP:10311"/>
        <dbReference type="ChEBI" id="CHEBI:15377"/>
        <dbReference type="ChEBI" id="CHEBI:15378"/>
        <dbReference type="ChEBI" id="CHEBI:17790"/>
        <dbReference type="ChEBI" id="CHEBI:29973"/>
        <dbReference type="ChEBI" id="CHEBI:82795"/>
        <dbReference type="EC" id="3.1.1.61"/>
    </reaction>
</comment>
<evidence type="ECO:0000313" key="6">
    <source>
        <dbReference type="EMBL" id="BAW27046.1"/>
    </source>
</evidence>
<dbReference type="EMBL" id="AP015030">
    <property type="protein sequence ID" value="BAW27046.1"/>
    <property type="molecule type" value="Genomic_DNA"/>
</dbReference>